<dbReference type="Pfam" id="PF01047">
    <property type="entry name" value="MarR"/>
    <property type="match status" value="1"/>
</dbReference>
<dbReference type="SMART" id="SM00347">
    <property type="entry name" value="HTH_MARR"/>
    <property type="match status" value="1"/>
</dbReference>
<dbReference type="SUPFAM" id="SSF46785">
    <property type="entry name" value="Winged helix' DNA-binding domain"/>
    <property type="match status" value="1"/>
</dbReference>
<dbReference type="RefSeq" id="WP_377861122.1">
    <property type="nucleotide sequence ID" value="NZ_JBHLZU010000030.1"/>
</dbReference>
<dbReference type="InterPro" id="IPR036388">
    <property type="entry name" value="WH-like_DNA-bd_sf"/>
</dbReference>
<name>A0ABV6AAF6_9PSEU</name>
<keyword evidence="3" id="KW-1185">Reference proteome</keyword>
<gene>
    <name evidence="2" type="ORF">ACFFQA_33570</name>
</gene>
<dbReference type="PANTHER" id="PTHR33164">
    <property type="entry name" value="TRANSCRIPTIONAL REGULATOR, MARR FAMILY"/>
    <property type="match status" value="1"/>
</dbReference>
<dbReference type="InterPro" id="IPR000835">
    <property type="entry name" value="HTH_MarR-typ"/>
</dbReference>
<dbReference type="InterPro" id="IPR036390">
    <property type="entry name" value="WH_DNA-bd_sf"/>
</dbReference>
<evidence type="ECO:0000313" key="2">
    <source>
        <dbReference type="EMBL" id="MFB9908894.1"/>
    </source>
</evidence>
<proteinExistence type="predicted"/>
<dbReference type="PROSITE" id="PS50995">
    <property type="entry name" value="HTH_MARR_2"/>
    <property type="match status" value="1"/>
</dbReference>
<evidence type="ECO:0000313" key="3">
    <source>
        <dbReference type="Proteomes" id="UP001589693"/>
    </source>
</evidence>
<dbReference type="Gene3D" id="1.10.10.10">
    <property type="entry name" value="Winged helix-like DNA-binding domain superfamily/Winged helix DNA-binding domain"/>
    <property type="match status" value="1"/>
</dbReference>
<dbReference type="PANTHER" id="PTHR33164:SF106">
    <property type="entry name" value="TRANSCRIPTIONAL REGULATORY PROTEIN"/>
    <property type="match status" value="1"/>
</dbReference>
<organism evidence="2 3">
    <name type="scientific">Allokutzneria oryzae</name>
    <dbReference type="NCBI Taxonomy" id="1378989"/>
    <lineage>
        <taxon>Bacteria</taxon>
        <taxon>Bacillati</taxon>
        <taxon>Actinomycetota</taxon>
        <taxon>Actinomycetes</taxon>
        <taxon>Pseudonocardiales</taxon>
        <taxon>Pseudonocardiaceae</taxon>
        <taxon>Allokutzneria</taxon>
    </lineage>
</organism>
<feature type="domain" description="HTH marR-type" evidence="1">
    <location>
        <begin position="1"/>
        <end position="129"/>
    </location>
</feature>
<dbReference type="EMBL" id="JBHLZU010000030">
    <property type="protein sequence ID" value="MFB9908894.1"/>
    <property type="molecule type" value="Genomic_DNA"/>
</dbReference>
<accession>A0ABV6AAF6</accession>
<reference evidence="2 3" key="1">
    <citation type="submission" date="2024-09" db="EMBL/GenBank/DDBJ databases">
        <authorList>
            <person name="Sun Q."/>
            <person name="Mori K."/>
        </authorList>
    </citation>
    <scope>NUCLEOTIDE SEQUENCE [LARGE SCALE GENOMIC DNA]</scope>
    <source>
        <strain evidence="2 3">TBRC 7907</strain>
    </source>
</reference>
<dbReference type="Proteomes" id="UP001589693">
    <property type="component" value="Unassembled WGS sequence"/>
</dbReference>
<evidence type="ECO:0000259" key="1">
    <source>
        <dbReference type="PROSITE" id="PS50995"/>
    </source>
</evidence>
<dbReference type="InterPro" id="IPR039422">
    <property type="entry name" value="MarR/SlyA-like"/>
</dbReference>
<comment type="caution">
    <text evidence="2">The sequence shown here is derived from an EMBL/GenBank/DDBJ whole genome shotgun (WGS) entry which is preliminary data.</text>
</comment>
<protein>
    <submittedName>
        <fullName evidence="2">MarR family winged helix-turn-helix transcriptional regulator</fullName>
    </submittedName>
</protein>
<sequence length="144" mass="16135">MSGRDLGAATVMFHTAVADRMGLSVTDHKCLDLARRAPGPVTAGRIAELSGLSTGAVTGVIDRLERANYVRRVRDPHDRRKVLVEVLPQDHDKYSWMFQGLRDACEKAVQEHTPEEIELIIGYVVRMTETLHTETKRLQEREGG</sequence>